<evidence type="ECO:0000313" key="2">
    <source>
        <dbReference type="EMBL" id="GIH27986.1"/>
    </source>
</evidence>
<dbReference type="Gene3D" id="3.30.559.10">
    <property type="entry name" value="Chloramphenicol acetyltransferase-like domain"/>
    <property type="match status" value="1"/>
</dbReference>
<evidence type="ECO:0000313" key="3">
    <source>
        <dbReference type="Proteomes" id="UP000640052"/>
    </source>
</evidence>
<dbReference type="SUPFAM" id="SSF52777">
    <property type="entry name" value="CoA-dependent acyltransferases"/>
    <property type="match status" value="2"/>
</dbReference>
<dbReference type="Proteomes" id="UP000640052">
    <property type="component" value="Unassembled WGS sequence"/>
</dbReference>
<dbReference type="GO" id="GO:0031177">
    <property type="term" value="F:phosphopantetheine binding"/>
    <property type="evidence" value="ECO:0007669"/>
    <property type="project" value="TreeGrafter"/>
</dbReference>
<dbReference type="InterPro" id="IPR023213">
    <property type="entry name" value="CAT-like_dom_sf"/>
</dbReference>
<dbReference type="GO" id="GO:0005737">
    <property type="term" value="C:cytoplasm"/>
    <property type="evidence" value="ECO:0007669"/>
    <property type="project" value="TreeGrafter"/>
</dbReference>
<dbReference type="AlphaFoldDB" id="A0A919QFN8"/>
<evidence type="ECO:0000259" key="1">
    <source>
        <dbReference type="Pfam" id="PF00668"/>
    </source>
</evidence>
<dbReference type="Gene3D" id="3.30.559.30">
    <property type="entry name" value="Nonribosomal peptide synthetase, condensation domain"/>
    <property type="match status" value="1"/>
</dbReference>
<comment type="caution">
    <text evidence="2">The sequence shown here is derived from an EMBL/GenBank/DDBJ whole genome shotgun (WGS) entry which is preliminary data.</text>
</comment>
<protein>
    <recommendedName>
        <fullName evidence="1">Condensation domain-containing protein</fullName>
    </recommendedName>
</protein>
<gene>
    <name evidence="2" type="ORF">Aph01nite_62960</name>
</gene>
<organism evidence="2 3">
    <name type="scientific">Acrocarpospora phusangensis</name>
    <dbReference type="NCBI Taxonomy" id="1070424"/>
    <lineage>
        <taxon>Bacteria</taxon>
        <taxon>Bacillati</taxon>
        <taxon>Actinomycetota</taxon>
        <taxon>Actinomycetes</taxon>
        <taxon>Streptosporangiales</taxon>
        <taxon>Streptosporangiaceae</taxon>
        <taxon>Acrocarpospora</taxon>
    </lineage>
</organism>
<dbReference type="EMBL" id="BOOA01000069">
    <property type="protein sequence ID" value="GIH27986.1"/>
    <property type="molecule type" value="Genomic_DNA"/>
</dbReference>
<dbReference type="PANTHER" id="PTHR45527:SF1">
    <property type="entry name" value="FATTY ACID SYNTHASE"/>
    <property type="match status" value="1"/>
</dbReference>
<dbReference type="GO" id="GO:0008610">
    <property type="term" value="P:lipid biosynthetic process"/>
    <property type="evidence" value="ECO:0007669"/>
    <property type="project" value="UniProtKB-ARBA"/>
</dbReference>
<accession>A0A919QFN8</accession>
<feature type="domain" description="Condensation" evidence="1">
    <location>
        <begin position="32"/>
        <end position="346"/>
    </location>
</feature>
<dbReference type="GO" id="GO:0044550">
    <property type="term" value="P:secondary metabolite biosynthetic process"/>
    <property type="evidence" value="ECO:0007669"/>
    <property type="project" value="TreeGrafter"/>
</dbReference>
<sequence length="535" mass="57813">MTVARFHAAQERTGPLTMGQANMVRCVRTDPPEHMNYRVVRPLPPETTLTGLAEAAGLLLSRHESLRTLVREDTQHVLASGELPVPVRDSATPEESAEELARELQGARFELVSEVPFRIAAVTSGGVPSQVVLVTTHSAVDAIGLAVLLADWDALILGKPLPPVTAPQPVDVAAAENGTASRRRAEAALRYWETHLRRIPRSTLTVSVDDTDTEWLLPRLRVRSVAAAAALRRITVRTGVSASAAVLAALATVTGLRAGAVTVPILSISANRFRPELRDYVGPLAQDALVPVEIGADTFDAVLRGVRSATLAAYQNSRFDADALIRVMTDVQRERGVFFARDIVFNDMSVPGQGGRVARTDAGVHTTWLPEATLPTRMSLWVNRLEGELDFTLWADPRVLPRPDAQAAGEGLARLLIDAGTRDVPLADLAVEPVPRGPGWVRSDGCWTDLAEVRNLLPPGSEVVAVPDEELGWRLVAYTVGQADRTPEDLHRACLAALPGRMSAMTPHHYVVCATAPRPGERWEDQARLAEGSGR</sequence>
<keyword evidence="3" id="KW-1185">Reference proteome</keyword>
<dbReference type="RefSeq" id="WP_204044630.1">
    <property type="nucleotide sequence ID" value="NZ_BOOA01000069.1"/>
</dbReference>
<name>A0A919QFN8_9ACTN</name>
<dbReference type="GO" id="GO:0003824">
    <property type="term" value="F:catalytic activity"/>
    <property type="evidence" value="ECO:0007669"/>
    <property type="project" value="InterPro"/>
</dbReference>
<reference evidence="2" key="1">
    <citation type="submission" date="2021-01" db="EMBL/GenBank/DDBJ databases">
        <title>Whole genome shotgun sequence of Acrocarpospora phusangensis NBRC 108782.</title>
        <authorList>
            <person name="Komaki H."/>
            <person name="Tamura T."/>
        </authorList>
    </citation>
    <scope>NUCLEOTIDE SEQUENCE</scope>
    <source>
        <strain evidence="2">NBRC 108782</strain>
    </source>
</reference>
<dbReference type="Pfam" id="PF00668">
    <property type="entry name" value="Condensation"/>
    <property type="match status" value="1"/>
</dbReference>
<dbReference type="InterPro" id="IPR001242">
    <property type="entry name" value="Condensation_dom"/>
</dbReference>
<proteinExistence type="predicted"/>
<dbReference type="GO" id="GO:0043041">
    <property type="term" value="P:amino acid activation for nonribosomal peptide biosynthetic process"/>
    <property type="evidence" value="ECO:0007669"/>
    <property type="project" value="TreeGrafter"/>
</dbReference>
<dbReference type="PANTHER" id="PTHR45527">
    <property type="entry name" value="NONRIBOSOMAL PEPTIDE SYNTHETASE"/>
    <property type="match status" value="1"/>
</dbReference>